<keyword evidence="2" id="KW-1185">Reference proteome</keyword>
<accession>A0A1D9MK85</accession>
<evidence type="ECO:0000313" key="1">
    <source>
        <dbReference type="EMBL" id="AOZ72580.1"/>
    </source>
</evidence>
<evidence type="ECO:0008006" key="3">
    <source>
        <dbReference type="Google" id="ProtNLM"/>
    </source>
</evidence>
<name>A0A1D9MK85_9ACTO</name>
<organism evidence="1 2">
    <name type="scientific">Boudabousia tangfeifanii</name>
    <dbReference type="NCBI Taxonomy" id="1912795"/>
    <lineage>
        <taxon>Bacteria</taxon>
        <taxon>Bacillati</taxon>
        <taxon>Actinomycetota</taxon>
        <taxon>Actinomycetes</taxon>
        <taxon>Actinomycetales</taxon>
        <taxon>Actinomycetaceae</taxon>
        <taxon>Boudabousia</taxon>
    </lineage>
</organism>
<dbReference type="EMBL" id="CP017812">
    <property type="protein sequence ID" value="AOZ72580.1"/>
    <property type="molecule type" value="Genomic_DNA"/>
</dbReference>
<dbReference type="Proteomes" id="UP000176288">
    <property type="component" value="Chromosome"/>
</dbReference>
<dbReference type="KEGG" id="avu:BK816_04120"/>
<protein>
    <recommendedName>
        <fullName evidence="3">PKD domain-containing protein</fullName>
    </recommendedName>
</protein>
<dbReference type="STRING" id="1912795.BK816_04120"/>
<sequence>MENAYRQGRQRALERRAFYELKSEVVSGKNCTDLYHLLYPKTTANRSSLPAFSPPAVYRVNTALLKEKVANASKAHMVIEPDGRHITSKDAIISATSDKQTIKVNLDGHNITVNLKAVKFIADFGDGGPKLVQSSLPKPWPEGLKGKFHRKYRKEGKYTAVLTTKWEGTYTDPTSGSVKPLPGLVTTSEKSKIQTVKNYKYQLTDDAEEANGH</sequence>
<evidence type="ECO:0000313" key="2">
    <source>
        <dbReference type="Proteomes" id="UP000176288"/>
    </source>
</evidence>
<proteinExistence type="predicted"/>
<gene>
    <name evidence="1" type="ORF">BK816_04120</name>
</gene>
<reference evidence="1 2" key="1">
    <citation type="submission" date="2016-10" db="EMBL/GenBank/DDBJ databases">
        <title>Actinomyces aegypiusis sp. nov., isolated from the Aegypius monachus in Qinghai Tibet Plateau China.</title>
        <authorList>
            <person name="Wang Y."/>
        </authorList>
    </citation>
    <scope>NUCLEOTIDE SEQUENCE [LARGE SCALE GENOMIC DNA]</scope>
    <source>
        <strain evidence="1 2">VUL4_3</strain>
    </source>
</reference>
<dbReference type="AlphaFoldDB" id="A0A1D9MK85"/>